<dbReference type="AlphaFoldDB" id="A0A0R3WCD1"/>
<evidence type="ECO:0000313" key="2">
    <source>
        <dbReference type="EMBL" id="VDK40097.1"/>
    </source>
</evidence>
<feature type="compositionally biased region" description="Basic and acidic residues" evidence="1">
    <location>
        <begin position="70"/>
        <end position="87"/>
    </location>
</feature>
<dbReference type="Proteomes" id="UP000282613">
    <property type="component" value="Unassembled WGS sequence"/>
</dbReference>
<dbReference type="EMBL" id="UYRS01018783">
    <property type="protein sequence ID" value="VDK40097.1"/>
    <property type="molecule type" value="Genomic_DNA"/>
</dbReference>
<name>A0A0R3WCD1_TAEAS</name>
<keyword evidence="3" id="KW-1185">Reference proteome</keyword>
<evidence type="ECO:0000313" key="4">
    <source>
        <dbReference type="WBParaSite" id="TASK_0000835601-mRNA-1"/>
    </source>
</evidence>
<feature type="region of interest" description="Disordered" evidence="1">
    <location>
        <begin position="40"/>
        <end position="87"/>
    </location>
</feature>
<sequence length="87" mass="9589">MAVNLRGIQASQANELKQMEREVERTLWDFMWHCVECASSHSGHGSGSGSQHPSSGQHEKHIVVAAKAGSDSRHASPRHHEDYMAVV</sequence>
<reference evidence="2 3" key="2">
    <citation type="submission" date="2018-11" db="EMBL/GenBank/DDBJ databases">
        <authorList>
            <consortium name="Pathogen Informatics"/>
        </authorList>
    </citation>
    <scope>NUCLEOTIDE SEQUENCE [LARGE SCALE GENOMIC DNA]</scope>
</reference>
<protein>
    <submittedName>
        <fullName evidence="4">Mediator of RNA polymerase II transcription subunit 30</fullName>
    </submittedName>
</protein>
<evidence type="ECO:0000313" key="3">
    <source>
        <dbReference type="Proteomes" id="UP000282613"/>
    </source>
</evidence>
<evidence type="ECO:0000256" key="1">
    <source>
        <dbReference type="SAM" id="MobiDB-lite"/>
    </source>
</evidence>
<proteinExistence type="predicted"/>
<dbReference type="WBParaSite" id="TASK_0000835601-mRNA-1">
    <property type="protein sequence ID" value="TASK_0000835601-mRNA-1"/>
    <property type="gene ID" value="TASK_0000835601"/>
</dbReference>
<reference evidence="4" key="1">
    <citation type="submission" date="2017-02" db="UniProtKB">
        <authorList>
            <consortium name="WormBaseParasite"/>
        </authorList>
    </citation>
    <scope>IDENTIFICATION</scope>
</reference>
<accession>A0A0R3WCD1</accession>
<feature type="compositionally biased region" description="Low complexity" evidence="1">
    <location>
        <begin position="40"/>
        <end position="56"/>
    </location>
</feature>
<organism evidence="4">
    <name type="scientific">Taenia asiatica</name>
    <name type="common">Asian tapeworm</name>
    <dbReference type="NCBI Taxonomy" id="60517"/>
    <lineage>
        <taxon>Eukaryota</taxon>
        <taxon>Metazoa</taxon>
        <taxon>Spiralia</taxon>
        <taxon>Lophotrochozoa</taxon>
        <taxon>Platyhelminthes</taxon>
        <taxon>Cestoda</taxon>
        <taxon>Eucestoda</taxon>
        <taxon>Cyclophyllidea</taxon>
        <taxon>Taeniidae</taxon>
        <taxon>Taenia</taxon>
    </lineage>
</organism>
<gene>
    <name evidence="2" type="ORF">TASK_LOCUS8357</name>
</gene>